<name>A0A418VVH8_9PROT</name>
<protein>
    <submittedName>
        <fullName evidence="1">Uncharacterized protein</fullName>
    </submittedName>
</protein>
<sequence length="232" mass="24495">MADDAVSSVSSMVSSLNASIANAVSALQASQTTTSAEEVKTYEKTVKKSTLSNSGAATDIGILAKNTTRLNVASTLAANDTVDFYKFKTTSAGEATLGHVGDDGVHVQLMNRLGTVLADSDPKAGDRYDSFKSLEKGNLTLDKGDYTLRITRDKGESAKDPKNYALQLVMGSYSQDYDTVAKQPAKGDNPYQLSTGQQAMLDGLNTAISSMNSITTGQTGTEKLMGSFSLFV</sequence>
<evidence type="ECO:0000313" key="1">
    <source>
        <dbReference type="EMBL" id="RJF81145.1"/>
    </source>
</evidence>
<gene>
    <name evidence="1" type="ORF">D3877_13060</name>
</gene>
<dbReference type="AlphaFoldDB" id="A0A418VVH8"/>
<dbReference type="OrthoDB" id="7345339at2"/>
<dbReference type="Proteomes" id="UP000283458">
    <property type="component" value="Unassembled WGS sequence"/>
</dbReference>
<organism evidence="1 2">
    <name type="scientific">Azospirillum cavernae</name>
    <dbReference type="NCBI Taxonomy" id="2320860"/>
    <lineage>
        <taxon>Bacteria</taxon>
        <taxon>Pseudomonadati</taxon>
        <taxon>Pseudomonadota</taxon>
        <taxon>Alphaproteobacteria</taxon>
        <taxon>Rhodospirillales</taxon>
        <taxon>Azospirillaceae</taxon>
        <taxon>Azospirillum</taxon>
    </lineage>
</organism>
<reference evidence="1 2" key="1">
    <citation type="submission" date="2018-09" db="EMBL/GenBank/DDBJ databases">
        <authorList>
            <person name="Zhu H."/>
        </authorList>
    </citation>
    <scope>NUCLEOTIDE SEQUENCE [LARGE SCALE GENOMIC DNA]</scope>
    <source>
        <strain evidence="1 2">K2W22B-5</strain>
    </source>
</reference>
<proteinExistence type="predicted"/>
<dbReference type="Gene3D" id="2.60.120.380">
    <property type="match status" value="1"/>
</dbReference>
<keyword evidence="2" id="KW-1185">Reference proteome</keyword>
<dbReference type="SUPFAM" id="SSF89260">
    <property type="entry name" value="Collagen-binding domain"/>
    <property type="match status" value="1"/>
</dbReference>
<dbReference type="EMBL" id="QYUL01000002">
    <property type="protein sequence ID" value="RJF81145.1"/>
    <property type="molecule type" value="Genomic_DNA"/>
</dbReference>
<accession>A0A418VVH8</accession>
<dbReference type="RefSeq" id="WP_119831234.1">
    <property type="nucleotide sequence ID" value="NZ_QYUL01000002.1"/>
</dbReference>
<comment type="caution">
    <text evidence="1">The sequence shown here is derived from an EMBL/GenBank/DDBJ whole genome shotgun (WGS) entry which is preliminary data.</text>
</comment>
<evidence type="ECO:0000313" key="2">
    <source>
        <dbReference type="Proteomes" id="UP000283458"/>
    </source>
</evidence>